<dbReference type="PATRIC" id="fig|45073.5.peg.1018"/>
<reference evidence="4 5" key="1">
    <citation type="submission" date="2015-11" db="EMBL/GenBank/DDBJ databases">
        <title>Genomic analysis of 38 Legionella species identifies large and diverse effector repertoires.</title>
        <authorList>
            <person name="Burstein D."/>
            <person name="Amaro F."/>
            <person name="Zusman T."/>
            <person name="Lifshitz Z."/>
            <person name="Cohen O."/>
            <person name="Gilbert J.A."/>
            <person name="Pupko T."/>
            <person name="Shuman H.A."/>
            <person name="Segal G."/>
        </authorList>
    </citation>
    <scope>NUCLEOTIDE SEQUENCE [LARGE SCALE GENOMIC DNA]</scope>
    <source>
        <strain evidence="4 5">CDC#1442-AUS-E</strain>
    </source>
</reference>
<dbReference type="EMBL" id="LNYS01000006">
    <property type="protein sequence ID" value="KTD52122.1"/>
    <property type="molecule type" value="Genomic_DNA"/>
</dbReference>
<gene>
    <name evidence="4" type="ORF">Lqui_0966</name>
</gene>
<feature type="signal peptide" evidence="2">
    <location>
        <begin position="1"/>
        <end position="22"/>
    </location>
</feature>
<proteinExistence type="predicted"/>
<name>A0A0W0Y5P2_9GAMM</name>
<dbReference type="Proteomes" id="UP000054618">
    <property type="component" value="Unassembled WGS sequence"/>
</dbReference>
<keyword evidence="2" id="KW-0732">Signal</keyword>
<dbReference type="PROSITE" id="PS51257">
    <property type="entry name" value="PROKAR_LIPOPROTEIN"/>
    <property type="match status" value="1"/>
</dbReference>
<dbReference type="STRING" id="45073.Lqui_0966"/>
<dbReference type="AlphaFoldDB" id="A0A0W0Y5P2"/>
<organism evidence="4 5">
    <name type="scientific">Legionella quinlivanii</name>
    <dbReference type="NCBI Taxonomy" id="45073"/>
    <lineage>
        <taxon>Bacteria</taxon>
        <taxon>Pseudomonadati</taxon>
        <taxon>Pseudomonadota</taxon>
        <taxon>Gammaproteobacteria</taxon>
        <taxon>Legionellales</taxon>
        <taxon>Legionellaceae</taxon>
        <taxon>Legionella</taxon>
    </lineage>
</organism>
<comment type="caution">
    <text evidence="4">The sequence shown here is derived from an EMBL/GenBank/DDBJ whole genome shotgun (WGS) entry which is preliminary data.</text>
</comment>
<dbReference type="Gene3D" id="2.160.20.120">
    <property type="match status" value="2"/>
</dbReference>
<dbReference type="OrthoDB" id="5641583at2"/>
<protein>
    <recommendedName>
        <fullName evidence="3">Putative auto-transporter adhesin head GIN domain-containing protein</fullName>
    </recommendedName>
</protein>
<feature type="chain" id="PRO_5006917274" description="Putative auto-transporter adhesin head GIN domain-containing protein" evidence="2">
    <location>
        <begin position="23"/>
        <end position="318"/>
    </location>
</feature>
<evidence type="ECO:0000313" key="5">
    <source>
        <dbReference type="Proteomes" id="UP000054618"/>
    </source>
</evidence>
<evidence type="ECO:0000259" key="3">
    <source>
        <dbReference type="Pfam" id="PF10988"/>
    </source>
</evidence>
<feature type="region of interest" description="Disordered" evidence="1">
    <location>
        <begin position="25"/>
        <end position="44"/>
    </location>
</feature>
<evidence type="ECO:0000313" key="4">
    <source>
        <dbReference type="EMBL" id="KTD52122.1"/>
    </source>
</evidence>
<accession>A0A0W0Y5P2</accession>
<evidence type="ECO:0000256" key="1">
    <source>
        <dbReference type="SAM" id="MobiDB-lite"/>
    </source>
</evidence>
<feature type="domain" description="Putative auto-transporter adhesin head GIN" evidence="3">
    <location>
        <begin position="149"/>
        <end position="283"/>
    </location>
</feature>
<keyword evidence="5" id="KW-1185">Reference proteome</keyword>
<dbReference type="Pfam" id="PF10988">
    <property type="entry name" value="DUF2807"/>
    <property type="match status" value="1"/>
</dbReference>
<evidence type="ECO:0000256" key="2">
    <source>
        <dbReference type="SAM" id="SignalP"/>
    </source>
</evidence>
<sequence length="318" mass="35322">MLTRVISLICILFLLSACRHSAVSSTEQPPVPVSKTQQTRSMPSFNKVSASGRLNVVLHTGYSKPQVILHGDPRDLAQVSTQVQNYTLVVNLGSGYPRYGSVTVDIRGRFLNTFRYEGAGIVTGPRLNSGLLDLYLENEGRTVLGGHINIGVLEVRGGGYTEINGVHSRNLHLRMSGKPRVKLAGIERINTLDLEGDGALSMYWIKSDTLTIRAGGQTFIQLGGVANKIDVCLKDSARFNGRYLRAKRAFVKTYGNSVAELSSIKRQHTLASDSSNIYFYNIPDMKTDFMAYNGSVLDMRDLNDFFVQEYDRYNKQIQ</sequence>
<dbReference type="InterPro" id="IPR021255">
    <property type="entry name" value="DUF2807"/>
</dbReference>